<organism evidence="7 8">
    <name type="scientific">Streptomyces spinosisporus</name>
    <dbReference type="NCBI Taxonomy" id="2927582"/>
    <lineage>
        <taxon>Bacteria</taxon>
        <taxon>Bacillati</taxon>
        <taxon>Actinomycetota</taxon>
        <taxon>Actinomycetes</taxon>
        <taxon>Kitasatosporales</taxon>
        <taxon>Streptomycetaceae</taxon>
        <taxon>Streptomyces</taxon>
    </lineage>
</organism>
<dbReference type="Pfam" id="PF03422">
    <property type="entry name" value="CBM_6"/>
    <property type="match status" value="1"/>
</dbReference>
<dbReference type="Gene3D" id="2.60.120.260">
    <property type="entry name" value="Galactose-binding domain-like"/>
    <property type="match status" value="1"/>
</dbReference>
<feature type="region of interest" description="Disordered" evidence="5">
    <location>
        <begin position="1"/>
        <end position="21"/>
    </location>
</feature>
<dbReference type="InterPro" id="IPR033453">
    <property type="entry name" value="Glyco_hydro_30_TIM-barrel"/>
</dbReference>
<dbReference type="SUPFAM" id="SSF51011">
    <property type="entry name" value="Glycosyl hydrolase domain"/>
    <property type="match status" value="1"/>
</dbReference>
<dbReference type="InterPro" id="IPR017853">
    <property type="entry name" value="GH"/>
</dbReference>
<keyword evidence="3 4" id="KW-0378">Hydrolase</keyword>
<evidence type="ECO:0000256" key="5">
    <source>
        <dbReference type="SAM" id="MobiDB-lite"/>
    </source>
</evidence>
<dbReference type="PROSITE" id="PS51175">
    <property type="entry name" value="CBM6"/>
    <property type="match status" value="1"/>
</dbReference>
<dbReference type="InterPro" id="IPR013780">
    <property type="entry name" value="Glyco_hydro_b"/>
</dbReference>
<dbReference type="InterPro" id="IPR033452">
    <property type="entry name" value="GH30_C"/>
</dbReference>
<evidence type="ECO:0000259" key="6">
    <source>
        <dbReference type="PROSITE" id="PS51175"/>
    </source>
</evidence>
<proteinExistence type="inferred from homology"/>
<evidence type="ECO:0000313" key="8">
    <source>
        <dbReference type="Proteomes" id="UP001165270"/>
    </source>
</evidence>
<keyword evidence="8" id="KW-1185">Reference proteome</keyword>
<dbReference type="Pfam" id="PF17189">
    <property type="entry name" value="Glyco_hydro_30C"/>
    <property type="match status" value="1"/>
</dbReference>
<dbReference type="SMART" id="SM00606">
    <property type="entry name" value="CBD_IV"/>
    <property type="match status" value="1"/>
</dbReference>
<dbReference type="InterPro" id="IPR006311">
    <property type="entry name" value="TAT_signal"/>
</dbReference>
<comment type="caution">
    <text evidence="7">The sequence shown here is derived from an EMBL/GenBank/DDBJ whole genome shotgun (WGS) entry which is preliminary data.</text>
</comment>
<comment type="similarity">
    <text evidence="1 4">Belongs to the glycosyl hydrolase 30 family.</text>
</comment>
<dbReference type="Proteomes" id="UP001165270">
    <property type="component" value="Unassembled WGS sequence"/>
</dbReference>
<accession>A0ABS9XKP6</accession>
<evidence type="ECO:0000313" key="7">
    <source>
        <dbReference type="EMBL" id="MCI3242575.1"/>
    </source>
</evidence>
<evidence type="ECO:0000256" key="4">
    <source>
        <dbReference type="RuleBase" id="RU361188"/>
    </source>
</evidence>
<dbReference type="PROSITE" id="PS51318">
    <property type="entry name" value="TAT"/>
    <property type="match status" value="1"/>
</dbReference>
<dbReference type="InterPro" id="IPR008979">
    <property type="entry name" value="Galactose-bd-like_sf"/>
</dbReference>
<keyword evidence="4" id="KW-0326">Glycosidase</keyword>
<dbReference type="CDD" id="cd04084">
    <property type="entry name" value="CBM6_xylanase-like"/>
    <property type="match status" value="1"/>
</dbReference>
<dbReference type="PANTHER" id="PTHR11069">
    <property type="entry name" value="GLUCOSYLCERAMIDASE"/>
    <property type="match status" value="1"/>
</dbReference>
<protein>
    <submittedName>
        <fullName evidence="7">Carbohydrate-binding protein</fullName>
    </submittedName>
</protein>
<sequence>MSTSASLPPAQPFPQEPDRAPLSRRTFMAAAAVTAAGSALALPGQASADAGGHHGADKVEVTWSSESTAPGYAPKSATWYTDPATGLASVAHRLSRQDDLALTPAGRDFGTVINVDPGKTYQRMLGVGVSMEDSTIHNLSLMSKGARTKALRALFDPREGAGFDLTRICFGTSDFTHGEFYTYDDGPADPTLSRFSIQRDIDNHIISTLKEALRINPELTICGTAWTAPAWMKDNNSLIDGHLLDEHVPTLARYYRKVVQAYAGQGIHIHAVTPQNEPGWPAGHYPSMLVSAQQAKRFVEALREEFDAHGITTRIWAWDWNFGDTGSYLGDMFGSRDAGYTDTYRDTDGIAWHDYSGDPSTMSLMKTSYPDLDMVLTERMLWGTEGADRIARYLRSWSTGYISWVTLLDQNRATQQFGTPDPTPFVQSLDDRDLYWALPEYYFFAQFSKFIHRGAHRIFSDYGNTGTVSTVAYRNPDGTVATVVVNGTATAQDFTLRSGRQQLTHTLPAKTVGTYVWTPPGSRGTTTDAYQPVQAEAYDAASGVAVEVTGDTGGGEDVGSVGDGDWVAYGRVAFGAKGATRVRVRLASGAADGVGGRIDIRLNSRTAEPVGSIEVTGTGGWQTWTTKSTAVSGVTGTHTVYLTFASDQSGDFVNVNWFAFDH</sequence>
<dbReference type="PANTHER" id="PTHR11069:SF23">
    <property type="entry name" value="LYSOSOMAL ACID GLUCOSYLCERAMIDASE"/>
    <property type="match status" value="1"/>
</dbReference>
<dbReference type="EMBL" id="JALDAX010000008">
    <property type="protein sequence ID" value="MCI3242575.1"/>
    <property type="molecule type" value="Genomic_DNA"/>
</dbReference>
<dbReference type="SUPFAM" id="SSF49785">
    <property type="entry name" value="Galactose-binding domain-like"/>
    <property type="match status" value="1"/>
</dbReference>
<gene>
    <name evidence="7" type="ORF">MQN93_22895</name>
</gene>
<dbReference type="Gene3D" id="2.60.40.1180">
    <property type="entry name" value="Golgi alpha-mannosidase II"/>
    <property type="match status" value="1"/>
</dbReference>
<dbReference type="InterPro" id="IPR005084">
    <property type="entry name" value="CBM6"/>
</dbReference>
<evidence type="ECO:0000256" key="1">
    <source>
        <dbReference type="ARBA" id="ARBA00005382"/>
    </source>
</evidence>
<dbReference type="InterPro" id="IPR001139">
    <property type="entry name" value="Glyco_hydro_30"/>
</dbReference>
<keyword evidence="2" id="KW-0732">Signal</keyword>
<dbReference type="InterPro" id="IPR006584">
    <property type="entry name" value="Cellulose-bd_IV"/>
</dbReference>
<dbReference type="Pfam" id="PF02055">
    <property type="entry name" value="Glyco_hydro_30"/>
    <property type="match status" value="1"/>
</dbReference>
<dbReference type="SUPFAM" id="SSF51445">
    <property type="entry name" value="(Trans)glycosidases"/>
    <property type="match status" value="1"/>
</dbReference>
<feature type="domain" description="CBM6" evidence="6">
    <location>
        <begin position="531"/>
        <end position="661"/>
    </location>
</feature>
<dbReference type="Gene3D" id="3.20.20.80">
    <property type="entry name" value="Glycosidases"/>
    <property type="match status" value="1"/>
</dbReference>
<evidence type="ECO:0000256" key="2">
    <source>
        <dbReference type="ARBA" id="ARBA00022729"/>
    </source>
</evidence>
<dbReference type="RefSeq" id="WP_242711050.1">
    <property type="nucleotide sequence ID" value="NZ_JALDAX010000008.1"/>
</dbReference>
<evidence type="ECO:0000256" key="3">
    <source>
        <dbReference type="ARBA" id="ARBA00022801"/>
    </source>
</evidence>
<reference evidence="7" key="1">
    <citation type="submission" date="2022-03" db="EMBL/GenBank/DDBJ databases">
        <title>Streptomyces 7R015 and 7R016 isolated from Barleria lupulina in Thailand.</title>
        <authorList>
            <person name="Kanchanasin P."/>
            <person name="Phongsopitanun W."/>
            <person name="Tanasupawat S."/>
        </authorList>
    </citation>
    <scope>NUCLEOTIDE SEQUENCE</scope>
    <source>
        <strain evidence="7">7R016</strain>
    </source>
</reference>
<name>A0ABS9XKP6_9ACTN</name>